<feature type="transmembrane region" description="Helical" evidence="1">
    <location>
        <begin position="7"/>
        <end position="29"/>
    </location>
</feature>
<dbReference type="InterPro" id="IPR001466">
    <property type="entry name" value="Beta-lactam-related"/>
</dbReference>
<dbReference type="PANTHER" id="PTHR43283">
    <property type="entry name" value="BETA-LACTAMASE-RELATED"/>
    <property type="match status" value="1"/>
</dbReference>
<proteinExistence type="predicted"/>
<reference evidence="3 4" key="1">
    <citation type="submission" date="2018-10" db="EMBL/GenBank/DDBJ databases">
        <title>Ulvibacterium marinum gen. nov., sp. nov., a novel marine bacterium of the family Flavobacteriaceae, isolated from a culture of the green alga Ulva prolifera.</title>
        <authorList>
            <person name="Zhang Z."/>
        </authorList>
    </citation>
    <scope>NUCLEOTIDE SEQUENCE [LARGE SCALE GENOMIC DNA]</scope>
    <source>
        <strain evidence="3 4">CCMM003</strain>
    </source>
</reference>
<evidence type="ECO:0000313" key="3">
    <source>
        <dbReference type="EMBL" id="RKN83344.1"/>
    </source>
</evidence>
<comment type="caution">
    <text evidence="3">The sequence shown here is derived from an EMBL/GenBank/DDBJ whole genome shotgun (WGS) entry which is preliminary data.</text>
</comment>
<dbReference type="Pfam" id="PF00144">
    <property type="entry name" value="Beta-lactamase"/>
    <property type="match status" value="1"/>
</dbReference>
<dbReference type="Gene3D" id="3.40.710.10">
    <property type="entry name" value="DD-peptidase/beta-lactamase superfamily"/>
    <property type="match status" value="1"/>
</dbReference>
<sequence length="422" mass="47340">MNIMKRFLKYTALTVMILIIWVAAIFISMDKGWWHTPFTQDKMPNEFIASVQEELQNEFVGTMAIALFKGGKLAEESFYSNDKPADRNTVFQVASLSKFVSAIGVMKLVEDGKLNLDAPVSRYLTRWRLPHSDFDNTKVTVRRLLSHTAGLTDGLGYAGFKNPKDVQSLEASLNKAIDADPGSDGRILIGVEPGSEWRYSGGGFTVLQLMVEEVSGQSFDSYMQSEIFEPLQMHSSFYQWDENFQDRLCDFYETDGSKAAQRYYTAQAASALYTSLADLEKLFHLFDEDNVNQKPVSPEFQKLMWQVEAETLGTPIYGLGTFLYTELENGGFVIGHDGKNNPPINTAFRYNPVAKDGIIMLTTGSTNFATRIASDWVFLQTGKVDALLFTMQQGKMIQIMAIGSFFILILVASIAFVRRTGK</sequence>
<dbReference type="GO" id="GO:0016787">
    <property type="term" value="F:hydrolase activity"/>
    <property type="evidence" value="ECO:0007669"/>
    <property type="project" value="UniProtKB-KW"/>
</dbReference>
<evidence type="ECO:0000256" key="1">
    <source>
        <dbReference type="SAM" id="Phobius"/>
    </source>
</evidence>
<keyword evidence="4" id="KW-1185">Reference proteome</keyword>
<evidence type="ECO:0000313" key="4">
    <source>
        <dbReference type="Proteomes" id="UP000276603"/>
    </source>
</evidence>
<feature type="transmembrane region" description="Helical" evidence="1">
    <location>
        <begin position="396"/>
        <end position="417"/>
    </location>
</feature>
<dbReference type="PANTHER" id="PTHR43283:SF18">
    <property type="match status" value="1"/>
</dbReference>
<accession>A0A3B0CF79</accession>
<dbReference type="Proteomes" id="UP000276603">
    <property type="component" value="Unassembled WGS sequence"/>
</dbReference>
<protein>
    <submittedName>
        <fullName evidence="3">Class A beta-lactamase-related serine hydrolase</fullName>
    </submittedName>
</protein>
<name>A0A3B0CF79_9FLAO</name>
<dbReference type="InterPro" id="IPR012338">
    <property type="entry name" value="Beta-lactam/transpept-like"/>
</dbReference>
<keyword evidence="1" id="KW-0812">Transmembrane</keyword>
<keyword evidence="1" id="KW-1133">Transmembrane helix</keyword>
<keyword evidence="3" id="KW-0378">Hydrolase</keyword>
<feature type="domain" description="Beta-lactamase-related" evidence="2">
    <location>
        <begin position="59"/>
        <end position="367"/>
    </location>
</feature>
<dbReference type="EMBL" id="RBCJ01000001">
    <property type="protein sequence ID" value="RKN83344.1"/>
    <property type="molecule type" value="Genomic_DNA"/>
</dbReference>
<dbReference type="InterPro" id="IPR050789">
    <property type="entry name" value="Diverse_Enzym_Activities"/>
</dbReference>
<keyword evidence="1" id="KW-0472">Membrane</keyword>
<dbReference type="AlphaFoldDB" id="A0A3B0CF79"/>
<evidence type="ECO:0000259" key="2">
    <source>
        <dbReference type="Pfam" id="PF00144"/>
    </source>
</evidence>
<dbReference type="OrthoDB" id="9797709at2"/>
<organism evidence="3 4">
    <name type="scientific">Ulvibacterium marinum</name>
    <dbReference type="NCBI Taxonomy" id="2419782"/>
    <lineage>
        <taxon>Bacteria</taxon>
        <taxon>Pseudomonadati</taxon>
        <taxon>Bacteroidota</taxon>
        <taxon>Flavobacteriia</taxon>
        <taxon>Flavobacteriales</taxon>
        <taxon>Flavobacteriaceae</taxon>
        <taxon>Ulvibacterium</taxon>
    </lineage>
</organism>
<gene>
    <name evidence="3" type="ORF">D7Z94_05840</name>
</gene>
<dbReference type="SUPFAM" id="SSF56601">
    <property type="entry name" value="beta-lactamase/transpeptidase-like"/>
    <property type="match status" value="1"/>
</dbReference>